<accession>A0ACC0NS05</accession>
<sequence length="246" mass="27463">MVNVPSLTRQMAQVLSNSEDESAQELITLIRKVIIPSPSLSVDATGVVHERVNSENDQQPSPQIYVGAKLIYEGIDPGIFVQMDSNYWYGPDDGPFLFRGSPIVPPRPGVPSYHDLEVAGYQFPSQGRYLNHKGSSFRSGIGPKGGGPYGRRGHQPRMVISPDPNHEEWDTTRHPKFPADGWYTKISTSQKKRLQRKFASRVYDGPLDHVNDPMRTVANMVWTREFGGSKSKKELPQSIGGKATRM</sequence>
<keyword evidence="2" id="KW-1185">Reference proteome</keyword>
<comment type="caution">
    <text evidence="1">The sequence shown here is derived from an EMBL/GenBank/DDBJ whole genome shotgun (WGS) entry which is preliminary data.</text>
</comment>
<dbReference type="Proteomes" id="UP001062846">
    <property type="component" value="Chromosome 5"/>
</dbReference>
<gene>
    <name evidence="1" type="ORF">RHMOL_Rhmol05G0166200</name>
</gene>
<evidence type="ECO:0000313" key="1">
    <source>
        <dbReference type="EMBL" id="KAI8555327.1"/>
    </source>
</evidence>
<protein>
    <submittedName>
        <fullName evidence="1">Uncharacterized protein</fullName>
    </submittedName>
</protein>
<reference evidence="1" key="1">
    <citation type="submission" date="2022-02" db="EMBL/GenBank/DDBJ databases">
        <title>Plant Genome Project.</title>
        <authorList>
            <person name="Zhang R.-G."/>
        </authorList>
    </citation>
    <scope>NUCLEOTIDE SEQUENCE</scope>
    <source>
        <strain evidence="1">AT1</strain>
    </source>
</reference>
<proteinExistence type="predicted"/>
<dbReference type="EMBL" id="CM046392">
    <property type="protein sequence ID" value="KAI8555327.1"/>
    <property type="molecule type" value="Genomic_DNA"/>
</dbReference>
<evidence type="ECO:0000313" key="2">
    <source>
        <dbReference type="Proteomes" id="UP001062846"/>
    </source>
</evidence>
<organism evidence="1 2">
    <name type="scientific">Rhododendron molle</name>
    <name type="common">Chinese azalea</name>
    <name type="synonym">Azalea mollis</name>
    <dbReference type="NCBI Taxonomy" id="49168"/>
    <lineage>
        <taxon>Eukaryota</taxon>
        <taxon>Viridiplantae</taxon>
        <taxon>Streptophyta</taxon>
        <taxon>Embryophyta</taxon>
        <taxon>Tracheophyta</taxon>
        <taxon>Spermatophyta</taxon>
        <taxon>Magnoliopsida</taxon>
        <taxon>eudicotyledons</taxon>
        <taxon>Gunneridae</taxon>
        <taxon>Pentapetalae</taxon>
        <taxon>asterids</taxon>
        <taxon>Ericales</taxon>
        <taxon>Ericaceae</taxon>
        <taxon>Ericoideae</taxon>
        <taxon>Rhodoreae</taxon>
        <taxon>Rhododendron</taxon>
    </lineage>
</organism>
<name>A0ACC0NS05_RHOML</name>